<comment type="subcellular location">
    <subcellularLocation>
        <location evidence="1">Membrane</location>
        <topology evidence="1">Multi-pass membrane protein</topology>
    </subcellularLocation>
</comment>
<reference evidence="9 10" key="1">
    <citation type="submission" date="2018-08" db="EMBL/GenBank/DDBJ databases">
        <title>Aphanomyces genome sequencing and annotation.</title>
        <authorList>
            <person name="Minardi D."/>
            <person name="Oidtmann B."/>
            <person name="Van Der Giezen M."/>
            <person name="Studholme D.J."/>
        </authorList>
    </citation>
    <scope>NUCLEOTIDE SEQUENCE [LARGE SCALE GENOMIC DNA]</scope>
    <source>
        <strain evidence="8 9">Da</strain>
        <strain evidence="7 10">Sv</strain>
    </source>
</reference>
<accession>A0A3R6YDX0</accession>
<sequence>MAVDGVTVFKLVSLLSIWIVGFGGGILPFFIRQQNRKLMSRLNCVSGGVFLAGGFMHLLHAAMENPGLAKWSTVDEGIYAFPYAEMFCTIGFLGVLVVEQVAHSFQSAASSPTGSSSTSRHHPHEPHQSEDDHSIDSAPFLEQVEGATLPPKKRKKSHDDDDHLAFDKNASGAVAFVLFVALSFHSVLEGLGIGAQSTSAWGVFLAIILHKGLAAFALGSGMLKSQVHKGKFIAYMFLFSMMSILGIVVGWCIAESESSEEVVAAPYQIRSSAAAGICLALASGTFIYVAVMEIIPLEFGHGRSDPTKTLLLLFGYAVFGCLAKWS</sequence>
<feature type="region of interest" description="Disordered" evidence="5">
    <location>
        <begin position="109"/>
        <end position="134"/>
    </location>
</feature>
<dbReference type="InterPro" id="IPR003689">
    <property type="entry name" value="ZIP"/>
</dbReference>
<feature type="transmembrane region" description="Helical" evidence="6">
    <location>
        <begin position="273"/>
        <end position="297"/>
    </location>
</feature>
<evidence type="ECO:0000313" key="8">
    <source>
        <dbReference type="EMBL" id="RHZ28135.1"/>
    </source>
</evidence>
<dbReference type="Proteomes" id="UP000285430">
    <property type="component" value="Unassembled WGS sequence"/>
</dbReference>
<gene>
    <name evidence="7" type="ORF">DYB35_007201</name>
    <name evidence="8" type="ORF">DYB37_011129</name>
</gene>
<protein>
    <recommendedName>
        <fullName evidence="11">Zinc/iron permease</fullName>
    </recommendedName>
</protein>
<dbReference type="Proteomes" id="UP000285712">
    <property type="component" value="Unassembled WGS sequence"/>
</dbReference>
<dbReference type="EMBL" id="QUTH01002025">
    <property type="protein sequence ID" value="RHZ28135.1"/>
    <property type="molecule type" value="Genomic_DNA"/>
</dbReference>
<evidence type="ECO:0008006" key="11">
    <source>
        <dbReference type="Google" id="ProtNLM"/>
    </source>
</evidence>
<feature type="transmembrane region" description="Helical" evidence="6">
    <location>
        <begin position="12"/>
        <end position="30"/>
    </location>
</feature>
<name>A0A3R6YDX0_APHAT</name>
<feature type="compositionally biased region" description="Basic and acidic residues" evidence="5">
    <location>
        <begin position="125"/>
        <end position="134"/>
    </location>
</feature>
<keyword evidence="3 6" id="KW-1133">Transmembrane helix</keyword>
<dbReference type="VEuPathDB" id="FungiDB:H257_14966"/>
<feature type="transmembrane region" description="Helical" evidence="6">
    <location>
        <begin position="170"/>
        <end position="188"/>
    </location>
</feature>
<evidence type="ECO:0000313" key="9">
    <source>
        <dbReference type="Proteomes" id="UP000285430"/>
    </source>
</evidence>
<feature type="transmembrane region" description="Helical" evidence="6">
    <location>
        <begin position="42"/>
        <end position="60"/>
    </location>
</feature>
<evidence type="ECO:0000256" key="1">
    <source>
        <dbReference type="ARBA" id="ARBA00004141"/>
    </source>
</evidence>
<keyword evidence="4 6" id="KW-0472">Membrane</keyword>
<evidence type="ECO:0000313" key="7">
    <source>
        <dbReference type="EMBL" id="RHY84994.1"/>
    </source>
</evidence>
<comment type="caution">
    <text evidence="8">The sequence shown here is derived from an EMBL/GenBank/DDBJ whole genome shotgun (WGS) entry which is preliminary data.</text>
</comment>
<feature type="transmembrane region" description="Helical" evidence="6">
    <location>
        <begin position="200"/>
        <end position="220"/>
    </location>
</feature>
<dbReference type="PANTHER" id="PTHR11040">
    <property type="entry name" value="ZINC/IRON TRANSPORTER"/>
    <property type="match status" value="1"/>
</dbReference>
<keyword evidence="2 6" id="KW-0812">Transmembrane</keyword>
<evidence type="ECO:0000256" key="2">
    <source>
        <dbReference type="ARBA" id="ARBA00022692"/>
    </source>
</evidence>
<evidence type="ECO:0000313" key="10">
    <source>
        <dbReference type="Proteomes" id="UP000285712"/>
    </source>
</evidence>
<proteinExistence type="predicted"/>
<organism evidence="8 9">
    <name type="scientific">Aphanomyces astaci</name>
    <name type="common">Crayfish plague agent</name>
    <dbReference type="NCBI Taxonomy" id="112090"/>
    <lineage>
        <taxon>Eukaryota</taxon>
        <taxon>Sar</taxon>
        <taxon>Stramenopiles</taxon>
        <taxon>Oomycota</taxon>
        <taxon>Saprolegniomycetes</taxon>
        <taxon>Saprolegniales</taxon>
        <taxon>Verrucalvaceae</taxon>
        <taxon>Aphanomyces</taxon>
    </lineage>
</organism>
<feature type="transmembrane region" description="Helical" evidence="6">
    <location>
        <begin position="80"/>
        <end position="98"/>
    </location>
</feature>
<evidence type="ECO:0000256" key="5">
    <source>
        <dbReference type="SAM" id="MobiDB-lite"/>
    </source>
</evidence>
<evidence type="ECO:0000256" key="4">
    <source>
        <dbReference type="ARBA" id="ARBA00023136"/>
    </source>
</evidence>
<dbReference type="Pfam" id="PF02535">
    <property type="entry name" value="Zip"/>
    <property type="match status" value="1"/>
</dbReference>
<feature type="compositionally biased region" description="Low complexity" evidence="5">
    <location>
        <begin position="109"/>
        <end position="118"/>
    </location>
</feature>
<dbReference type="AlphaFoldDB" id="A0A3R6YDX0"/>
<evidence type="ECO:0000256" key="6">
    <source>
        <dbReference type="SAM" id="Phobius"/>
    </source>
</evidence>
<evidence type="ECO:0000256" key="3">
    <source>
        <dbReference type="ARBA" id="ARBA00022989"/>
    </source>
</evidence>
<dbReference type="GO" id="GO:0016020">
    <property type="term" value="C:membrane"/>
    <property type="evidence" value="ECO:0007669"/>
    <property type="project" value="UniProtKB-SubCell"/>
</dbReference>
<feature type="transmembrane region" description="Helical" evidence="6">
    <location>
        <begin position="232"/>
        <end position="253"/>
    </location>
</feature>
<dbReference type="PANTHER" id="PTHR11040:SF140">
    <property type="entry name" value="ZRT (ZRT), IRT- (IRT-) LIKE PROTEIN TRANSPORTER"/>
    <property type="match status" value="1"/>
</dbReference>
<dbReference type="EMBL" id="QUTG01005806">
    <property type="protein sequence ID" value="RHY84994.1"/>
    <property type="molecule type" value="Genomic_DNA"/>
</dbReference>
<dbReference type="GO" id="GO:0005385">
    <property type="term" value="F:zinc ion transmembrane transporter activity"/>
    <property type="evidence" value="ECO:0007669"/>
    <property type="project" value="TreeGrafter"/>
</dbReference>